<comment type="caution">
    <text evidence="2">The sequence shown here is derived from an EMBL/GenBank/DDBJ whole genome shotgun (WGS) entry which is preliminary data.</text>
</comment>
<gene>
    <name evidence="2" type="ORF">T4C_12722</name>
    <name evidence="1" type="ORF">T4C_4899</name>
</gene>
<name>A0A0V1IJ46_TRIPS</name>
<reference evidence="2 3" key="1">
    <citation type="submission" date="2015-01" db="EMBL/GenBank/DDBJ databases">
        <title>Evolution of Trichinella species and genotypes.</title>
        <authorList>
            <person name="Korhonen P.K."/>
            <person name="Edoardo P."/>
            <person name="Giuseppe L.R."/>
            <person name="Gasser R.B."/>
        </authorList>
    </citation>
    <scope>NUCLEOTIDE SEQUENCE [LARGE SCALE GENOMIC DNA]</scope>
    <source>
        <strain evidence="2">ISS176</strain>
    </source>
</reference>
<sequence>MTTFASANYGRRQFDQSDTTKVQFFNCIVFSFSPESQLIFQHVQAVDIVVLMSRSIYGKVWSLLCHHPATFIVRVGTTSPESHRSILYPNLMQRNVSLQSQKWLVPASGKAPGAARRHKKICICKIGIAWGQILCNQMPLA</sequence>
<accession>A0A0V1IJ46</accession>
<organism evidence="2 3">
    <name type="scientific">Trichinella pseudospiralis</name>
    <name type="common">Parasitic roundworm</name>
    <dbReference type="NCBI Taxonomy" id="6337"/>
    <lineage>
        <taxon>Eukaryota</taxon>
        <taxon>Metazoa</taxon>
        <taxon>Ecdysozoa</taxon>
        <taxon>Nematoda</taxon>
        <taxon>Enoplea</taxon>
        <taxon>Dorylaimia</taxon>
        <taxon>Trichinellida</taxon>
        <taxon>Trichinellidae</taxon>
        <taxon>Trichinella</taxon>
    </lineage>
</organism>
<evidence type="ECO:0000313" key="1">
    <source>
        <dbReference type="EMBL" id="KRZ22391.1"/>
    </source>
</evidence>
<evidence type="ECO:0000313" key="2">
    <source>
        <dbReference type="EMBL" id="KRZ22705.1"/>
    </source>
</evidence>
<dbReference type="Proteomes" id="UP000054826">
    <property type="component" value="Unassembled WGS sequence"/>
</dbReference>
<dbReference type="EMBL" id="JYDV01000293">
    <property type="protein sequence ID" value="KRZ22705.1"/>
    <property type="molecule type" value="Genomic_DNA"/>
</dbReference>
<dbReference type="AlphaFoldDB" id="A0A0V1IJ46"/>
<protein>
    <submittedName>
        <fullName evidence="2">Uncharacterized protein</fullName>
    </submittedName>
</protein>
<evidence type="ECO:0000313" key="3">
    <source>
        <dbReference type="Proteomes" id="UP000054826"/>
    </source>
</evidence>
<proteinExistence type="predicted"/>
<dbReference type="EMBL" id="JYDV01000308">
    <property type="protein sequence ID" value="KRZ22391.1"/>
    <property type="molecule type" value="Genomic_DNA"/>
</dbReference>